<gene>
    <name evidence="6" type="ORF">AURDEDRAFT_131450</name>
</gene>
<dbReference type="PROSITE" id="PS50865">
    <property type="entry name" value="ZF_MYND_2"/>
    <property type="match status" value="1"/>
</dbReference>
<dbReference type="InParanoid" id="J0WPT4"/>
<dbReference type="Gene3D" id="6.10.140.2220">
    <property type="match status" value="1"/>
</dbReference>
<evidence type="ECO:0000313" key="6">
    <source>
        <dbReference type="EMBL" id="EJD33897.1"/>
    </source>
</evidence>
<accession>J0WPT4</accession>
<reference evidence="7" key="1">
    <citation type="journal article" date="2012" name="Science">
        <title>The Paleozoic origin of enzymatic lignin decomposition reconstructed from 31 fungal genomes.</title>
        <authorList>
            <person name="Floudas D."/>
            <person name="Binder M."/>
            <person name="Riley R."/>
            <person name="Barry K."/>
            <person name="Blanchette R.A."/>
            <person name="Henrissat B."/>
            <person name="Martinez A.T."/>
            <person name="Otillar R."/>
            <person name="Spatafora J.W."/>
            <person name="Yadav J.S."/>
            <person name="Aerts A."/>
            <person name="Benoit I."/>
            <person name="Boyd A."/>
            <person name="Carlson A."/>
            <person name="Copeland A."/>
            <person name="Coutinho P.M."/>
            <person name="de Vries R.P."/>
            <person name="Ferreira P."/>
            <person name="Findley K."/>
            <person name="Foster B."/>
            <person name="Gaskell J."/>
            <person name="Glotzer D."/>
            <person name="Gorecki P."/>
            <person name="Heitman J."/>
            <person name="Hesse C."/>
            <person name="Hori C."/>
            <person name="Igarashi K."/>
            <person name="Jurgens J.A."/>
            <person name="Kallen N."/>
            <person name="Kersten P."/>
            <person name="Kohler A."/>
            <person name="Kuees U."/>
            <person name="Kumar T.K.A."/>
            <person name="Kuo A."/>
            <person name="LaButti K."/>
            <person name="Larrondo L.F."/>
            <person name="Lindquist E."/>
            <person name="Ling A."/>
            <person name="Lombard V."/>
            <person name="Lucas S."/>
            <person name="Lundell T."/>
            <person name="Martin R."/>
            <person name="McLaughlin D.J."/>
            <person name="Morgenstern I."/>
            <person name="Morin E."/>
            <person name="Murat C."/>
            <person name="Nagy L.G."/>
            <person name="Nolan M."/>
            <person name="Ohm R.A."/>
            <person name="Patyshakuliyeva A."/>
            <person name="Rokas A."/>
            <person name="Ruiz-Duenas F.J."/>
            <person name="Sabat G."/>
            <person name="Salamov A."/>
            <person name="Samejima M."/>
            <person name="Schmutz J."/>
            <person name="Slot J.C."/>
            <person name="St John F."/>
            <person name="Stenlid J."/>
            <person name="Sun H."/>
            <person name="Sun S."/>
            <person name="Syed K."/>
            <person name="Tsang A."/>
            <person name="Wiebenga A."/>
            <person name="Young D."/>
            <person name="Pisabarro A."/>
            <person name="Eastwood D.C."/>
            <person name="Martin F."/>
            <person name="Cullen D."/>
            <person name="Grigoriev I.V."/>
            <person name="Hibbett D.S."/>
        </authorList>
    </citation>
    <scope>NUCLEOTIDE SEQUENCE [LARGE SCALE GENOMIC DNA]</scope>
    <source>
        <strain evidence="7">TFB10046</strain>
    </source>
</reference>
<keyword evidence="7" id="KW-1185">Reference proteome</keyword>
<organism evidence="6 7">
    <name type="scientific">Auricularia subglabra (strain TFB-10046 / SS5)</name>
    <name type="common">White-rot fungus</name>
    <name type="synonym">Auricularia delicata (strain TFB10046)</name>
    <dbReference type="NCBI Taxonomy" id="717982"/>
    <lineage>
        <taxon>Eukaryota</taxon>
        <taxon>Fungi</taxon>
        <taxon>Dikarya</taxon>
        <taxon>Basidiomycota</taxon>
        <taxon>Agaricomycotina</taxon>
        <taxon>Agaricomycetes</taxon>
        <taxon>Auriculariales</taxon>
        <taxon>Auriculariaceae</taxon>
        <taxon>Auricularia</taxon>
    </lineage>
</organism>
<evidence type="ECO:0000256" key="2">
    <source>
        <dbReference type="ARBA" id="ARBA00022771"/>
    </source>
</evidence>
<feature type="domain" description="MYND-type" evidence="5">
    <location>
        <begin position="360"/>
        <end position="411"/>
    </location>
</feature>
<evidence type="ECO:0000256" key="3">
    <source>
        <dbReference type="ARBA" id="ARBA00022833"/>
    </source>
</evidence>
<keyword evidence="2 4" id="KW-0863">Zinc-finger</keyword>
<evidence type="ECO:0000256" key="4">
    <source>
        <dbReference type="PROSITE-ProRule" id="PRU00134"/>
    </source>
</evidence>
<sequence>MRPTGTEEQQLDCSDDGLIAAANLLAAQMRDATRPGICPKCLYLFARTIWEKSHEATVVHILIHKHDFWTSCTSLASSPIISGDITRIRILLDNNLLSCGQKHLHARASQSLGDSVLCTMDALFQCLYAALSRGPQKKYTNILVSKKGMWPTDLSDLMPRGANPYVAWASVIPTHSALAFISRLAVVARQEIMSDLIGSPARDVLIELFVRVLYRWHRPDYEFPLTLRTAQESGVQLVSPTRAESSATLREVVYMIIVIQEGPGRLLDDLTNIAIGYESQLHDAIIDLVDRPDFTDIAKKNRLIATASMLASQGHLPKHRLVEDLDHSPGMLHIAENGADVTDAIHLYLRLRQDHRKCHNESCNRYSREDDGGVRSLAICSRCKSARYCGTICQLVHWTKGSQGVPHKVVCSALGKFQDAQALVNGSDKQHFVQMLSDKAIISKSEFIGLANMALRDKIIPLNIRLSIYLRVREAPDQQRSLPSHAQQSAGLFSDANDTVEEVAIADDYSTRIH</sequence>
<keyword evidence="1" id="KW-0479">Metal-binding</keyword>
<name>J0WPT4_AURST</name>
<dbReference type="InterPro" id="IPR002893">
    <property type="entry name" value="Znf_MYND"/>
</dbReference>
<evidence type="ECO:0000259" key="5">
    <source>
        <dbReference type="PROSITE" id="PS50865"/>
    </source>
</evidence>
<proteinExistence type="predicted"/>
<dbReference type="KEGG" id="adl:AURDEDRAFT_131450"/>
<evidence type="ECO:0000256" key="1">
    <source>
        <dbReference type="ARBA" id="ARBA00022723"/>
    </source>
</evidence>
<dbReference type="EMBL" id="JH688054">
    <property type="protein sequence ID" value="EJD33897.1"/>
    <property type="molecule type" value="Genomic_DNA"/>
</dbReference>
<dbReference type="Pfam" id="PF01753">
    <property type="entry name" value="zf-MYND"/>
    <property type="match status" value="1"/>
</dbReference>
<dbReference type="Proteomes" id="UP000006514">
    <property type="component" value="Unassembled WGS sequence"/>
</dbReference>
<protein>
    <recommendedName>
        <fullName evidence="5">MYND-type domain-containing protein</fullName>
    </recommendedName>
</protein>
<dbReference type="GO" id="GO:0008270">
    <property type="term" value="F:zinc ion binding"/>
    <property type="evidence" value="ECO:0007669"/>
    <property type="project" value="UniProtKB-KW"/>
</dbReference>
<keyword evidence="3" id="KW-0862">Zinc</keyword>
<dbReference type="OrthoDB" id="432970at2759"/>
<evidence type="ECO:0000313" key="7">
    <source>
        <dbReference type="Proteomes" id="UP000006514"/>
    </source>
</evidence>
<dbReference type="SUPFAM" id="SSF144232">
    <property type="entry name" value="HIT/MYND zinc finger-like"/>
    <property type="match status" value="1"/>
</dbReference>
<dbReference type="AlphaFoldDB" id="J0WPT4"/>